<keyword evidence="2" id="KW-1185">Reference proteome</keyword>
<comment type="caution">
    <text evidence="1">The sequence shown here is derived from an EMBL/GenBank/DDBJ whole genome shotgun (WGS) entry which is preliminary data.</text>
</comment>
<protein>
    <submittedName>
        <fullName evidence="1">Uncharacterized protein</fullName>
    </submittedName>
</protein>
<gene>
    <name evidence="1" type="ORF">DYU11_08195</name>
</gene>
<evidence type="ECO:0000313" key="1">
    <source>
        <dbReference type="EMBL" id="RIV25277.1"/>
    </source>
</evidence>
<sequence length="67" mass="7547">MERPHTISSNYSCFDSLMSALRFTSSLPDDRPTGVCITYGPDKRYYVVEPGNFQQLSALGHEVISLF</sequence>
<evidence type="ECO:0000313" key="2">
    <source>
        <dbReference type="Proteomes" id="UP000283523"/>
    </source>
</evidence>
<proteinExistence type="predicted"/>
<dbReference type="Proteomes" id="UP000283523">
    <property type="component" value="Unassembled WGS sequence"/>
</dbReference>
<reference evidence="1 2" key="1">
    <citation type="submission" date="2018-08" db="EMBL/GenBank/DDBJ databases">
        <title>Fibrisoma montanum sp. nov., isolated from Danxia mountain soil.</title>
        <authorList>
            <person name="Huang Y."/>
        </authorList>
    </citation>
    <scope>NUCLEOTIDE SEQUENCE [LARGE SCALE GENOMIC DNA]</scope>
    <source>
        <strain evidence="1 2">HYT19</strain>
    </source>
</reference>
<dbReference type="AlphaFoldDB" id="A0A418MEV7"/>
<name>A0A418MEV7_9BACT</name>
<dbReference type="EMBL" id="QXED01000002">
    <property type="protein sequence ID" value="RIV25277.1"/>
    <property type="molecule type" value="Genomic_DNA"/>
</dbReference>
<organism evidence="1 2">
    <name type="scientific">Fibrisoma montanum</name>
    <dbReference type="NCBI Taxonomy" id="2305895"/>
    <lineage>
        <taxon>Bacteria</taxon>
        <taxon>Pseudomonadati</taxon>
        <taxon>Bacteroidota</taxon>
        <taxon>Cytophagia</taxon>
        <taxon>Cytophagales</taxon>
        <taxon>Spirosomataceae</taxon>
        <taxon>Fibrisoma</taxon>
    </lineage>
</organism>
<accession>A0A418MEV7</accession>